<evidence type="ECO:0000313" key="3">
    <source>
        <dbReference type="EMBL" id="MBC5724074.1"/>
    </source>
</evidence>
<keyword evidence="4" id="KW-1185">Reference proteome</keyword>
<dbReference type="Proteomes" id="UP000606499">
    <property type="component" value="Unassembled WGS sequence"/>
</dbReference>
<dbReference type="EMBL" id="JACOPL010000001">
    <property type="protein sequence ID" value="MBC5724074.1"/>
    <property type="molecule type" value="Genomic_DNA"/>
</dbReference>
<dbReference type="InterPro" id="IPR051534">
    <property type="entry name" value="CBASS_pafABC_assoc_protein"/>
</dbReference>
<evidence type="ECO:0000313" key="4">
    <source>
        <dbReference type="Proteomes" id="UP000606499"/>
    </source>
</evidence>
<evidence type="ECO:0000259" key="2">
    <source>
        <dbReference type="Pfam" id="PF25583"/>
    </source>
</evidence>
<accession>A0A923LS42</accession>
<reference evidence="3" key="1">
    <citation type="submission" date="2020-08" db="EMBL/GenBank/DDBJ databases">
        <title>Genome public.</title>
        <authorList>
            <person name="Liu C."/>
            <person name="Sun Q."/>
        </authorList>
    </citation>
    <scope>NUCLEOTIDE SEQUENCE</scope>
    <source>
        <strain evidence="3">NSJ-28</strain>
    </source>
</reference>
<dbReference type="InterPro" id="IPR057727">
    <property type="entry name" value="WCX_dom"/>
</dbReference>
<dbReference type="PANTHER" id="PTHR34580:SF1">
    <property type="entry name" value="PROTEIN PAFC"/>
    <property type="match status" value="1"/>
</dbReference>
<sequence>MAKNPNQKLKLLYLCKILLQKTDEGHKLSMDELLSALSRCGIEAERKSIYSDIAALQDFGLDVMLQRGPNGGYYIASRDFELPELKLLVDAIQCSRFITEKKSNELIKKIEALASEPQARALQRQVYVSDRVKTMNESIYYNIDTLHTAVSAGVQITFQYFEWALDFSSTQRIRKRYRKDGALYQVSPWALTWDDENYYLVAYDHLSDSIRHYRVDKMEHISLTDKLREGRRLFQDRFNIAAYSRKVFGMFSGEEKTVRLRCENRFIGVLRDRFGAELMVQKADEAHFFIRVDVAVSPQFFSWVFGLGGAVQIVEPEEVRAAFQHQLQAMLE</sequence>
<dbReference type="SUPFAM" id="SSF46785">
    <property type="entry name" value="Winged helix' DNA-binding domain"/>
    <property type="match status" value="1"/>
</dbReference>
<dbReference type="Pfam" id="PF13280">
    <property type="entry name" value="WYL"/>
    <property type="match status" value="1"/>
</dbReference>
<feature type="domain" description="WCX" evidence="2">
    <location>
        <begin position="257"/>
        <end position="331"/>
    </location>
</feature>
<gene>
    <name evidence="3" type="ORF">H8S45_01110</name>
</gene>
<dbReference type="RefSeq" id="WP_147573676.1">
    <property type="nucleotide sequence ID" value="NZ_JACOPL010000001.1"/>
</dbReference>
<dbReference type="InterPro" id="IPR036390">
    <property type="entry name" value="WH_DNA-bd_sf"/>
</dbReference>
<proteinExistence type="predicted"/>
<name>A0A923LS42_9FIRM</name>
<dbReference type="InterPro" id="IPR026881">
    <property type="entry name" value="WYL_dom"/>
</dbReference>
<feature type="domain" description="WYL" evidence="1">
    <location>
        <begin position="143"/>
        <end position="221"/>
    </location>
</feature>
<organism evidence="3 4">
    <name type="scientific">Agathobaculum faecis</name>
    <dbReference type="NCBI Taxonomy" id="2763013"/>
    <lineage>
        <taxon>Bacteria</taxon>
        <taxon>Bacillati</taxon>
        <taxon>Bacillota</taxon>
        <taxon>Clostridia</taxon>
        <taxon>Eubacteriales</taxon>
        <taxon>Butyricicoccaceae</taxon>
        <taxon>Agathobaculum</taxon>
    </lineage>
</organism>
<dbReference type="PANTHER" id="PTHR34580">
    <property type="match status" value="1"/>
</dbReference>
<comment type="caution">
    <text evidence="3">The sequence shown here is derived from an EMBL/GenBank/DDBJ whole genome shotgun (WGS) entry which is preliminary data.</text>
</comment>
<dbReference type="Pfam" id="PF25583">
    <property type="entry name" value="WCX"/>
    <property type="match status" value="1"/>
</dbReference>
<dbReference type="PROSITE" id="PS52050">
    <property type="entry name" value="WYL"/>
    <property type="match status" value="1"/>
</dbReference>
<protein>
    <submittedName>
        <fullName evidence="3">WYL domain-containing protein</fullName>
    </submittedName>
</protein>
<dbReference type="AlphaFoldDB" id="A0A923LS42"/>
<evidence type="ECO:0000259" key="1">
    <source>
        <dbReference type="Pfam" id="PF13280"/>
    </source>
</evidence>